<evidence type="ECO:0000313" key="2">
    <source>
        <dbReference type="EMBL" id="MCO6416973.1"/>
    </source>
</evidence>
<dbReference type="Proteomes" id="UP001523392">
    <property type="component" value="Unassembled WGS sequence"/>
</dbReference>
<gene>
    <name evidence="2" type="ORF">JYK14_12495</name>
</gene>
<dbReference type="InterPro" id="IPR050697">
    <property type="entry name" value="Adenylyl/Guanylyl_Cyclase_3/4"/>
</dbReference>
<evidence type="ECO:0000259" key="1">
    <source>
        <dbReference type="PROSITE" id="PS50125"/>
    </source>
</evidence>
<sequence length="591" mass="63921">MFDGCDAQAPVRREVAIAFADVVGYSILTSADEEGTHRRWMSLYRRVVEPEAVRHGGRVAELRGDGVLAEFPDPHAALSWARGLHAASAAAQEAEPTSAPLAFRIAIHFGRALTGKDGLFGDAVNLAARLQEFGAAGGTILSADAVALLGPEQGGAARDLGELPMRNMSRAVRAFSFDPVGGAVPVPLPPPPARLPSIAVLPLANVTGEADDDYLAEGICADVIASLAGLHEVFVIAQDSVRMFRSQRLDPLRVGRVMGVRFVATGRLLRVGQGLRVAVDLVDTEVGASIWGERFDIASHEILDVQDQVVTGIVAGIVPKLRTATLRDAMRKRPENLTAYDLTLRGMHAMGENNAEGFRRALRFFRKAIAEDPGFALPVAWAARWHSLNIGYGWSTNPEDDNRAAMSLAQRAIALDGTNAMALATYGHLTAYLLHDSDTAMDCFERALAACPNSALAWTLSAGTLSYVGRGRDAVLHATRGMRLSPYDPLRFSQQHFISIAHYTCENLPEAERWARLCIGSNPAHASSWRVLAAVLAALGRAVEAREAMARLLELEPGFRLANYVKHRMPMREPALRARFERDLRDAGGPL</sequence>
<dbReference type="Gene3D" id="3.30.70.1230">
    <property type="entry name" value="Nucleotide cyclase"/>
    <property type="match status" value="1"/>
</dbReference>
<feature type="domain" description="Guanylate cyclase" evidence="1">
    <location>
        <begin position="16"/>
        <end position="131"/>
    </location>
</feature>
<proteinExistence type="predicted"/>
<dbReference type="PANTHER" id="PTHR43081">
    <property type="entry name" value="ADENYLATE CYCLASE, TERMINAL-DIFFERENTIATION SPECIFIC-RELATED"/>
    <property type="match status" value="1"/>
</dbReference>
<dbReference type="CDD" id="cd07302">
    <property type="entry name" value="CHD"/>
    <property type="match status" value="1"/>
</dbReference>
<dbReference type="PROSITE" id="PS50125">
    <property type="entry name" value="GUANYLATE_CYCLASE_2"/>
    <property type="match status" value="1"/>
</dbReference>
<evidence type="ECO:0000313" key="3">
    <source>
        <dbReference type="Proteomes" id="UP001523392"/>
    </source>
</evidence>
<dbReference type="InterPro" id="IPR001054">
    <property type="entry name" value="A/G_cyclase"/>
</dbReference>
<reference evidence="2 3" key="1">
    <citation type="submission" date="2021-12" db="EMBL/GenBank/DDBJ databases">
        <title>Siccirubricoccus leaddurans sp. nov., a high concentration Zn2+ tolerance bacterium.</title>
        <authorList>
            <person name="Cao Y."/>
        </authorList>
    </citation>
    <scope>NUCLEOTIDE SEQUENCE [LARGE SCALE GENOMIC DNA]</scope>
    <source>
        <strain evidence="2 3">KC 17139</strain>
    </source>
</reference>
<dbReference type="RefSeq" id="WP_252953599.1">
    <property type="nucleotide sequence ID" value="NZ_JAFIRR010000071.1"/>
</dbReference>
<comment type="caution">
    <text evidence="2">The sequence shown here is derived from an EMBL/GenBank/DDBJ whole genome shotgun (WGS) entry which is preliminary data.</text>
</comment>
<keyword evidence="3" id="KW-1185">Reference proteome</keyword>
<name>A0ABT1D4X3_9PROT</name>
<accession>A0ABT1D4X3</accession>
<dbReference type="Gene3D" id="1.25.40.10">
    <property type="entry name" value="Tetratricopeptide repeat domain"/>
    <property type="match status" value="1"/>
</dbReference>
<dbReference type="InterPro" id="IPR029787">
    <property type="entry name" value="Nucleotide_cyclase"/>
</dbReference>
<dbReference type="SUPFAM" id="SSF55073">
    <property type="entry name" value="Nucleotide cyclase"/>
    <property type="match status" value="1"/>
</dbReference>
<dbReference type="SUPFAM" id="SSF48452">
    <property type="entry name" value="TPR-like"/>
    <property type="match status" value="1"/>
</dbReference>
<dbReference type="PANTHER" id="PTHR43081:SF1">
    <property type="entry name" value="ADENYLATE CYCLASE, TERMINAL-DIFFERENTIATION SPECIFIC"/>
    <property type="match status" value="1"/>
</dbReference>
<dbReference type="InterPro" id="IPR011990">
    <property type="entry name" value="TPR-like_helical_dom_sf"/>
</dbReference>
<dbReference type="EMBL" id="JAFIRR010000071">
    <property type="protein sequence ID" value="MCO6416973.1"/>
    <property type="molecule type" value="Genomic_DNA"/>
</dbReference>
<protein>
    <submittedName>
        <fullName evidence="2">Adenylate/guanylate cyclase domain-containing protein</fullName>
    </submittedName>
</protein>
<organism evidence="2 3">
    <name type="scientific">Siccirubricoccus soli</name>
    <dbReference type="NCBI Taxonomy" id="2899147"/>
    <lineage>
        <taxon>Bacteria</taxon>
        <taxon>Pseudomonadati</taxon>
        <taxon>Pseudomonadota</taxon>
        <taxon>Alphaproteobacteria</taxon>
        <taxon>Acetobacterales</taxon>
        <taxon>Roseomonadaceae</taxon>
        <taxon>Siccirubricoccus</taxon>
    </lineage>
</organism>